<comment type="similarity">
    <text evidence="3">Belongs to the NmrA-type oxidoreductase family.</text>
</comment>
<keyword evidence="6" id="KW-0539">Nucleus</keyword>
<accession>A0AA40ACL5</accession>
<dbReference type="InterPro" id="IPR008030">
    <property type="entry name" value="NmrA-like"/>
</dbReference>
<dbReference type="FunFam" id="3.40.50.720:FF:000181">
    <property type="entry name" value="NmrA-like family domain-containing protein 1"/>
    <property type="match status" value="1"/>
</dbReference>
<sequence>MAGKKIITVFGATGAQGGSVADIFLNDPKLKDNWAVRAVTRDVTKDSAKKLESKGAEVVAADLNDKASVARVLAGSYAVFAVTNYWEKLDRDLEVKQGKNIVDAAKEAGVQHFIWSSLLNISNLSNGKFANVYHFDSKADVEEYAREVGIPSTFFMPGFYLSNIPDSFRPSPPNNAWTLSFPVTINATIPIFDTADTGKYVKAIVLNRDKLLGKRIYGATEYTSPAQVVEDFKKLFPEAGKTATYYQLPADTFKNYLTSVGMPDFAALELYENFQLFDEFGYYGGASLDETHALVEDKLTTWIDFIKKSPKFPADLK</sequence>
<evidence type="ECO:0000313" key="10">
    <source>
        <dbReference type="Proteomes" id="UP001172101"/>
    </source>
</evidence>
<dbReference type="EMBL" id="JAUIRO010000005">
    <property type="protein sequence ID" value="KAK0713233.1"/>
    <property type="molecule type" value="Genomic_DNA"/>
</dbReference>
<evidence type="ECO:0000256" key="1">
    <source>
        <dbReference type="ARBA" id="ARBA00004123"/>
    </source>
</evidence>
<dbReference type="Gene3D" id="3.90.25.10">
    <property type="entry name" value="UDP-galactose 4-epimerase, domain 1"/>
    <property type="match status" value="1"/>
</dbReference>
<keyword evidence="4" id="KW-0963">Cytoplasm</keyword>
<dbReference type="RefSeq" id="XP_060294556.1">
    <property type="nucleotide sequence ID" value="XM_060438019.1"/>
</dbReference>
<dbReference type="Proteomes" id="UP001172101">
    <property type="component" value="Unassembled WGS sequence"/>
</dbReference>
<gene>
    <name evidence="9" type="ORF">B0T26DRAFT_648695</name>
</gene>
<dbReference type="InterPro" id="IPR036291">
    <property type="entry name" value="NAD(P)-bd_dom_sf"/>
</dbReference>
<evidence type="ECO:0000256" key="5">
    <source>
        <dbReference type="ARBA" id="ARBA00022857"/>
    </source>
</evidence>
<dbReference type="InterPro" id="IPR051164">
    <property type="entry name" value="NmrA-like_oxidored"/>
</dbReference>
<proteinExistence type="inferred from homology"/>
<evidence type="ECO:0000313" key="9">
    <source>
        <dbReference type="EMBL" id="KAK0713233.1"/>
    </source>
</evidence>
<evidence type="ECO:0000256" key="6">
    <source>
        <dbReference type="ARBA" id="ARBA00023242"/>
    </source>
</evidence>
<evidence type="ECO:0000256" key="2">
    <source>
        <dbReference type="ARBA" id="ARBA00004556"/>
    </source>
</evidence>
<keyword evidence="5" id="KW-0521">NADP</keyword>
<comment type="subcellular location">
    <subcellularLocation>
        <location evidence="2">Cytoplasm</location>
        <location evidence="2">Perinuclear region</location>
    </subcellularLocation>
    <subcellularLocation>
        <location evidence="1">Nucleus</location>
    </subcellularLocation>
</comment>
<organism evidence="9 10">
    <name type="scientific">Lasiosphaeria miniovina</name>
    <dbReference type="NCBI Taxonomy" id="1954250"/>
    <lineage>
        <taxon>Eukaryota</taxon>
        <taxon>Fungi</taxon>
        <taxon>Dikarya</taxon>
        <taxon>Ascomycota</taxon>
        <taxon>Pezizomycotina</taxon>
        <taxon>Sordariomycetes</taxon>
        <taxon>Sordariomycetidae</taxon>
        <taxon>Sordariales</taxon>
        <taxon>Lasiosphaeriaceae</taxon>
        <taxon>Lasiosphaeria</taxon>
    </lineage>
</organism>
<dbReference type="AlphaFoldDB" id="A0AA40ACL5"/>
<feature type="domain" description="NmrA-like" evidence="8">
    <location>
        <begin position="4"/>
        <end position="305"/>
    </location>
</feature>
<dbReference type="GO" id="GO:0005634">
    <property type="term" value="C:nucleus"/>
    <property type="evidence" value="ECO:0007669"/>
    <property type="project" value="UniProtKB-SubCell"/>
</dbReference>
<dbReference type="PANTHER" id="PTHR42748">
    <property type="entry name" value="NITROGEN METABOLITE REPRESSION PROTEIN NMRA FAMILY MEMBER"/>
    <property type="match status" value="1"/>
</dbReference>
<dbReference type="Pfam" id="PF05368">
    <property type="entry name" value="NmrA"/>
    <property type="match status" value="1"/>
</dbReference>
<protein>
    <recommendedName>
        <fullName evidence="7">NmrA-like family domain-containing protein 1</fullName>
    </recommendedName>
</protein>
<dbReference type="GeneID" id="85321289"/>
<evidence type="ECO:0000256" key="7">
    <source>
        <dbReference type="ARBA" id="ARBA00040296"/>
    </source>
</evidence>
<dbReference type="PANTHER" id="PTHR42748:SF31">
    <property type="entry name" value="NMRA-LIKE DOMAIN-CONTAINING PROTEIN-RELATED"/>
    <property type="match status" value="1"/>
</dbReference>
<reference evidence="9" key="1">
    <citation type="submission" date="2023-06" db="EMBL/GenBank/DDBJ databases">
        <title>Genome-scale phylogeny and comparative genomics of the fungal order Sordariales.</title>
        <authorList>
            <consortium name="Lawrence Berkeley National Laboratory"/>
            <person name="Hensen N."/>
            <person name="Bonometti L."/>
            <person name="Westerberg I."/>
            <person name="Brannstrom I.O."/>
            <person name="Guillou S."/>
            <person name="Cros-Aarteil S."/>
            <person name="Calhoun S."/>
            <person name="Haridas S."/>
            <person name="Kuo A."/>
            <person name="Mondo S."/>
            <person name="Pangilinan J."/>
            <person name="Riley R."/>
            <person name="LaButti K."/>
            <person name="Andreopoulos B."/>
            <person name="Lipzen A."/>
            <person name="Chen C."/>
            <person name="Yanf M."/>
            <person name="Daum C."/>
            <person name="Ng V."/>
            <person name="Clum A."/>
            <person name="Steindorff A."/>
            <person name="Ohm R."/>
            <person name="Martin F."/>
            <person name="Silar P."/>
            <person name="Natvig D."/>
            <person name="Lalanne C."/>
            <person name="Gautier V."/>
            <person name="Ament-velasquez S.L."/>
            <person name="Kruys A."/>
            <person name="Hutchinson M.I."/>
            <person name="Powell A.J."/>
            <person name="Barry K."/>
            <person name="Miller A.N."/>
            <person name="Grigoriev I.V."/>
            <person name="Debuchy R."/>
            <person name="Gladieux P."/>
            <person name="Thoren M.H."/>
            <person name="Johannesson H."/>
        </authorList>
    </citation>
    <scope>NUCLEOTIDE SEQUENCE</scope>
    <source>
        <strain evidence="9">SMH2392-1A</strain>
    </source>
</reference>
<dbReference type="Gene3D" id="3.40.50.720">
    <property type="entry name" value="NAD(P)-binding Rossmann-like Domain"/>
    <property type="match status" value="1"/>
</dbReference>
<evidence type="ECO:0000256" key="3">
    <source>
        <dbReference type="ARBA" id="ARBA00006328"/>
    </source>
</evidence>
<dbReference type="GO" id="GO:0048471">
    <property type="term" value="C:perinuclear region of cytoplasm"/>
    <property type="evidence" value="ECO:0007669"/>
    <property type="project" value="UniProtKB-SubCell"/>
</dbReference>
<evidence type="ECO:0000256" key="4">
    <source>
        <dbReference type="ARBA" id="ARBA00022490"/>
    </source>
</evidence>
<comment type="caution">
    <text evidence="9">The sequence shown here is derived from an EMBL/GenBank/DDBJ whole genome shotgun (WGS) entry which is preliminary data.</text>
</comment>
<keyword evidence="10" id="KW-1185">Reference proteome</keyword>
<evidence type="ECO:0000259" key="8">
    <source>
        <dbReference type="Pfam" id="PF05368"/>
    </source>
</evidence>
<name>A0AA40ACL5_9PEZI</name>
<dbReference type="SUPFAM" id="SSF51735">
    <property type="entry name" value="NAD(P)-binding Rossmann-fold domains"/>
    <property type="match status" value="1"/>
</dbReference>
<dbReference type="CDD" id="cd05251">
    <property type="entry name" value="NmrA_like_SDR_a"/>
    <property type="match status" value="1"/>
</dbReference>